<dbReference type="Proteomes" id="UP000008281">
    <property type="component" value="Unassembled WGS sequence"/>
</dbReference>
<keyword evidence="3" id="KW-0472">Membrane</keyword>
<reference evidence="4" key="1">
    <citation type="submission" date="2007-07" db="EMBL/GenBank/DDBJ databases">
        <title>PCAP assembly of the Caenorhabditis remanei genome.</title>
        <authorList>
            <consortium name="The Caenorhabditis remanei Sequencing Consortium"/>
            <person name="Wilson R.K."/>
        </authorList>
    </citation>
    <scope>NUCLEOTIDE SEQUENCE [LARGE SCALE GENOMIC DNA]</scope>
    <source>
        <strain evidence="4">PB4641</strain>
    </source>
</reference>
<evidence type="ECO:0000256" key="2">
    <source>
        <dbReference type="SAM" id="MobiDB-lite"/>
    </source>
</evidence>
<feature type="coiled-coil region" evidence="1">
    <location>
        <begin position="50"/>
        <end position="77"/>
    </location>
</feature>
<protein>
    <submittedName>
        <fullName evidence="4">Uncharacterized protein</fullName>
    </submittedName>
</protein>
<name>E3NTW1_CAERE</name>
<sequence length="165" mass="19334">MPDKKNLRSPENPAKQDWNSAESNKLLMERIRDLQHQEYSLQASITKSTGANYRKLMEEKNRVIEELKNKLDRERMDGEYYKQAYEALKAENEDKKNGISNENTYALFPNNQSKSQQAKTVEKAIKQLKREAFRNFASVAVPFLLFVYVFLLAFTLGLRHFFKSC</sequence>
<dbReference type="HOGENOM" id="CLU_1697152_0_0_1"/>
<keyword evidence="3" id="KW-1133">Transmembrane helix</keyword>
<keyword evidence="5" id="KW-1185">Reference proteome</keyword>
<evidence type="ECO:0000313" key="5">
    <source>
        <dbReference type="Proteomes" id="UP000008281"/>
    </source>
</evidence>
<proteinExistence type="predicted"/>
<feature type="transmembrane region" description="Helical" evidence="3">
    <location>
        <begin position="136"/>
        <end position="162"/>
    </location>
</feature>
<evidence type="ECO:0000256" key="1">
    <source>
        <dbReference type="SAM" id="Coils"/>
    </source>
</evidence>
<dbReference type="EMBL" id="DS270332">
    <property type="protein sequence ID" value="EFO93292.1"/>
    <property type="molecule type" value="Genomic_DNA"/>
</dbReference>
<evidence type="ECO:0000256" key="3">
    <source>
        <dbReference type="SAM" id="Phobius"/>
    </source>
</evidence>
<keyword evidence="1" id="KW-0175">Coiled coil</keyword>
<evidence type="ECO:0000313" key="4">
    <source>
        <dbReference type="EMBL" id="EFO93292.1"/>
    </source>
</evidence>
<feature type="region of interest" description="Disordered" evidence="2">
    <location>
        <begin position="1"/>
        <end position="23"/>
    </location>
</feature>
<dbReference type="AlphaFoldDB" id="E3NTW1"/>
<accession>E3NTW1</accession>
<organism evidence="5">
    <name type="scientific">Caenorhabditis remanei</name>
    <name type="common">Caenorhabditis vulgaris</name>
    <dbReference type="NCBI Taxonomy" id="31234"/>
    <lineage>
        <taxon>Eukaryota</taxon>
        <taxon>Metazoa</taxon>
        <taxon>Ecdysozoa</taxon>
        <taxon>Nematoda</taxon>
        <taxon>Chromadorea</taxon>
        <taxon>Rhabditida</taxon>
        <taxon>Rhabditina</taxon>
        <taxon>Rhabditomorpha</taxon>
        <taxon>Rhabditoidea</taxon>
        <taxon>Rhabditidae</taxon>
        <taxon>Peloderinae</taxon>
        <taxon>Caenorhabditis</taxon>
    </lineage>
</organism>
<gene>
    <name evidence="4" type="ORF">CRE_09937</name>
</gene>
<dbReference type="InParanoid" id="E3NTW1"/>
<keyword evidence="3" id="KW-0812">Transmembrane</keyword>